<organism evidence="2 3">
    <name type="scientific">Cellulomonas humilata</name>
    <dbReference type="NCBI Taxonomy" id="144055"/>
    <lineage>
        <taxon>Bacteria</taxon>
        <taxon>Bacillati</taxon>
        <taxon>Actinomycetota</taxon>
        <taxon>Actinomycetes</taxon>
        <taxon>Micrococcales</taxon>
        <taxon>Cellulomonadaceae</taxon>
        <taxon>Cellulomonas</taxon>
    </lineage>
</organism>
<feature type="chain" id="PRO_5046476586" description="ScyD/ScyE family protein" evidence="1">
    <location>
        <begin position="26"/>
        <end position="332"/>
    </location>
</feature>
<feature type="signal peptide" evidence="1">
    <location>
        <begin position="1"/>
        <end position="25"/>
    </location>
</feature>
<dbReference type="InterPro" id="IPR048031">
    <property type="entry name" value="ScyD/ScyE-like"/>
</dbReference>
<evidence type="ECO:0000313" key="2">
    <source>
        <dbReference type="EMBL" id="MDQ0375696.1"/>
    </source>
</evidence>
<sequence>MGPRRVLVLLSAVLLLVLAPSTASAHHPSPDREPQLLASGLSGGFGSTIGPDGALYVTEPSVGEISRIDPRTGEVTTFASGLPTNVSINGAFGGAFDVAFVGGTAYALVTFVSEDVGGTFPDGIYRIDGPSTATLVVDIGTWAAAHPPTTSFFVPTGVQYAFEPYKGGFLVTDGHHNRVYRVGLDGSIAVQIAFGNIVPTGLAVDGRTVFLAQAGPVPHLPQDGKVVVFGPWSTTATTVASGAPLMVDVELGRGHQLYALAQGVWPLGGPEGSPAAPETGQLLKVGRHGALEVVADALDQPVSFQVIRGTAYVVTLGGEVWTVDLDGRHGHR</sequence>
<dbReference type="Gene3D" id="2.120.10.30">
    <property type="entry name" value="TolB, C-terminal domain"/>
    <property type="match status" value="1"/>
</dbReference>
<evidence type="ECO:0008006" key="4">
    <source>
        <dbReference type="Google" id="ProtNLM"/>
    </source>
</evidence>
<reference evidence="2 3" key="1">
    <citation type="submission" date="2023-07" db="EMBL/GenBank/DDBJ databases">
        <title>Sorghum-associated microbial communities from plants grown in Nebraska, USA.</title>
        <authorList>
            <person name="Schachtman D."/>
        </authorList>
    </citation>
    <scope>NUCLEOTIDE SEQUENCE [LARGE SCALE GENOMIC DNA]</scope>
    <source>
        <strain evidence="2 3">BE332</strain>
    </source>
</reference>
<gene>
    <name evidence="2" type="ORF">J2X26_004034</name>
</gene>
<comment type="caution">
    <text evidence="2">The sequence shown here is derived from an EMBL/GenBank/DDBJ whole genome shotgun (WGS) entry which is preliminary data.</text>
</comment>
<keyword evidence="3" id="KW-1185">Reference proteome</keyword>
<evidence type="ECO:0000256" key="1">
    <source>
        <dbReference type="SAM" id="SignalP"/>
    </source>
</evidence>
<name>A0ABU0EKX1_9CELL</name>
<dbReference type="EMBL" id="JAUSVB010000006">
    <property type="protein sequence ID" value="MDQ0375696.1"/>
    <property type="molecule type" value="Genomic_DNA"/>
</dbReference>
<dbReference type="RefSeq" id="WP_307494483.1">
    <property type="nucleotide sequence ID" value="NZ_JAUSVB010000006.1"/>
</dbReference>
<evidence type="ECO:0000313" key="3">
    <source>
        <dbReference type="Proteomes" id="UP001239626"/>
    </source>
</evidence>
<accession>A0ABU0EKX1</accession>
<dbReference type="SUPFAM" id="SSF63829">
    <property type="entry name" value="Calcium-dependent phosphotriesterase"/>
    <property type="match status" value="2"/>
</dbReference>
<proteinExistence type="predicted"/>
<dbReference type="Proteomes" id="UP001239626">
    <property type="component" value="Unassembled WGS sequence"/>
</dbReference>
<dbReference type="NCBIfam" id="NF033206">
    <property type="entry name" value="ScyE_fam"/>
    <property type="match status" value="1"/>
</dbReference>
<protein>
    <recommendedName>
        <fullName evidence="4">ScyD/ScyE family protein</fullName>
    </recommendedName>
</protein>
<dbReference type="InterPro" id="IPR011042">
    <property type="entry name" value="6-blade_b-propeller_TolB-like"/>
</dbReference>
<keyword evidence="1" id="KW-0732">Signal</keyword>